<reference evidence="1" key="1">
    <citation type="submission" date="2020-04" db="EMBL/GenBank/DDBJ databases">
        <title>A chromosome-scale assembly and high-density genetic map of the yellow drum (Nibea albiflora) genome.</title>
        <authorList>
            <person name="Xu D."/>
            <person name="Zhang W."/>
            <person name="Chen R."/>
            <person name="Tan P."/>
            <person name="Wang L."/>
            <person name="Song H."/>
            <person name="Tian L."/>
            <person name="Zhu Q."/>
            <person name="Wang B."/>
        </authorList>
    </citation>
    <scope>NUCLEOTIDE SEQUENCE</scope>
    <source>
        <strain evidence="1">ZJHYS-2018</strain>
    </source>
</reference>
<keyword evidence="2" id="KW-1185">Reference proteome</keyword>
<organism evidence="1 2">
    <name type="scientific">Nibea albiflora</name>
    <name type="common">Yellow drum</name>
    <name type="synonym">Corvina albiflora</name>
    <dbReference type="NCBI Taxonomy" id="240163"/>
    <lineage>
        <taxon>Eukaryota</taxon>
        <taxon>Metazoa</taxon>
        <taxon>Chordata</taxon>
        <taxon>Craniata</taxon>
        <taxon>Vertebrata</taxon>
        <taxon>Euteleostomi</taxon>
        <taxon>Actinopterygii</taxon>
        <taxon>Neopterygii</taxon>
        <taxon>Teleostei</taxon>
        <taxon>Neoteleostei</taxon>
        <taxon>Acanthomorphata</taxon>
        <taxon>Eupercaria</taxon>
        <taxon>Sciaenidae</taxon>
        <taxon>Nibea</taxon>
    </lineage>
</organism>
<dbReference type="Proteomes" id="UP000805704">
    <property type="component" value="Chromosome 11"/>
</dbReference>
<name>A0ACB7FFI3_NIBAL</name>
<sequence>MVGVWALTRDSAACCGSRTKPTVQLPKSSWLYGGLVSMNPKQLVPNLKYQQESFGNQRAITNPVNTRPSRPTRVPLLAL</sequence>
<proteinExistence type="predicted"/>
<comment type="caution">
    <text evidence="1">The sequence shown here is derived from an EMBL/GenBank/DDBJ whole genome shotgun (WGS) entry which is preliminary data.</text>
</comment>
<accession>A0ACB7FFI3</accession>
<evidence type="ECO:0000313" key="2">
    <source>
        <dbReference type="Proteomes" id="UP000805704"/>
    </source>
</evidence>
<evidence type="ECO:0000313" key="1">
    <source>
        <dbReference type="EMBL" id="KAG8013187.1"/>
    </source>
</evidence>
<gene>
    <name evidence="1" type="ORF">GBF38_021434</name>
</gene>
<protein>
    <submittedName>
        <fullName evidence="1">Uncharacterized protein</fullName>
    </submittedName>
</protein>
<dbReference type="EMBL" id="CM024799">
    <property type="protein sequence ID" value="KAG8013187.1"/>
    <property type="molecule type" value="Genomic_DNA"/>
</dbReference>